<evidence type="ECO:0000256" key="9">
    <source>
        <dbReference type="ARBA" id="ARBA00022989"/>
    </source>
</evidence>
<dbReference type="InterPro" id="IPR013162">
    <property type="entry name" value="CD80_C2-set"/>
</dbReference>
<organism evidence="25 26">
    <name type="scientific">Mustela putorius furo</name>
    <name type="common">European domestic ferret</name>
    <name type="synonym">Mustela furo</name>
    <dbReference type="NCBI Taxonomy" id="9669"/>
    <lineage>
        <taxon>Eukaryota</taxon>
        <taxon>Metazoa</taxon>
        <taxon>Chordata</taxon>
        <taxon>Craniata</taxon>
        <taxon>Vertebrata</taxon>
        <taxon>Euteleostomi</taxon>
        <taxon>Mammalia</taxon>
        <taxon>Eutheria</taxon>
        <taxon>Laurasiatheria</taxon>
        <taxon>Carnivora</taxon>
        <taxon>Caniformia</taxon>
        <taxon>Musteloidea</taxon>
        <taxon>Mustelidae</taxon>
        <taxon>Mustelinae</taxon>
        <taxon>Mustela</taxon>
    </lineage>
</organism>
<evidence type="ECO:0000256" key="8">
    <source>
        <dbReference type="ARBA" id="ARBA00022949"/>
    </source>
</evidence>
<evidence type="ECO:0000256" key="5">
    <source>
        <dbReference type="ARBA" id="ARBA00022729"/>
    </source>
</evidence>
<dbReference type="GO" id="GO:0007156">
    <property type="term" value="P:homophilic cell adhesion via plasma membrane adhesion molecules"/>
    <property type="evidence" value="ECO:0007669"/>
    <property type="project" value="TreeGrafter"/>
</dbReference>
<evidence type="ECO:0000256" key="17">
    <source>
        <dbReference type="ARBA" id="ARBA00065327"/>
    </source>
</evidence>
<dbReference type="CDD" id="cd07704">
    <property type="entry name" value="IgC1_2_Nectin-3-4_like"/>
    <property type="match status" value="1"/>
</dbReference>
<accession>A0A8U0NX59</accession>
<evidence type="ECO:0000256" key="11">
    <source>
        <dbReference type="ARBA" id="ARBA00023136"/>
    </source>
</evidence>
<keyword evidence="13" id="KW-0325">Glycoprotein</keyword>
<keyword evidence="6" id="KW-0677">Repeat</keyword>
<evidence type="ECO:0000313" key="26">
    <source>
        <dbReference type="RefSeq" id="XP_012916344.1"/>
    </source>
</evidence>
<evidence type="ECO:0000256" key="23">
    <source>
        <dbReference type="SAM" id="SignalP"/>
    </source>
</evidence>
<dbReference type="PANTHER" id="PTHR23277">
    <property type="entry name" value="NECTIN-RELATED"/>
    <property type="match status" value="1"/>
</dbReference>
<name>A0A8U0NX59_MUSPF</name>
<dbReference type="CTD" id="25945"/>
<comment type="subunit">
    <text evidence="17">Cis- and trans-homodimer. Can form trans-heterodimers with NECTIN1, NECTIN2, PVR, IGSF4B/Necl-1 and with IGSF4. Interaction between NECTIN1 and NECTIN3 on the pre- and postsynaptic sites, respectively, initiates the formation of puncta adherentia junctions between axons and dendrites. Interacts (via Cytoplasmic domain) with AFDN, providing a connection with the actin cytoskeleton. Binds with low affinity to TIGIT.</text>
</comment>
<dbReference type="FunFam" id="2.60.40.10:FF:000511">
    <property type="entry name" value="Nectin cell adhesion molecule 3"/>
    <property type="match status" value="1"/>
</dbReference>
<dbReference type="Gene3D" id="2.60.40.10">
    <property type="entry name" value="Immunoglobulins"/>
    <property type="match status" value="3"/>
</dbReference>
<feature type="domain" description="Ig-like" evidence="24">
    <location>
        <begin position="182"/>
        <end position="270"/>
    </location>
</feature>
<dbReference type="GeneID" id="101682714"/>
<dbReference type="PROSITE" id="PS50835">
    <property type="entry name" value="IG_LIKE"/>
    <property type="match status" value="3"/>
</dbReference>
<keyword evidence="10" id="KW-0770">Synapse</keyword>
<feature type="signal peptide" evidence="23">
    <location>
        <begin position="1"/>
        <end position="33"/>
    </location>
</feature>
<dbReference type="RefSeq" id="XP_012916344.1">
    <property type="nucleotide sequence ID" value="XM_013060890.2"/>
</dbReference>
<evidence type="ECO:0000256" key="1">
    <source>
        <dbReference type="ARBA" id="ARBA00004536"/>
    </source>
</evidence>
<dbReference type="GO" id="GO:0045211">
    <property type="term" value="C:postsynaptic membrane"/>
    <property type="evidence" value="ECO:0007669"/>
    <property type="project" value="UniProtKB-SubCell"/>
</dbReference>
<protein>
    <recommendedName>
        <fullName evidence="18">Nectin-3</fullName>
    </recommendedName>
    <alternativeName>
        <fullName evidence="19">Nectin cell adhesion molecule 3</fullName>
    </alternativeName>
    <alternativeName>
        <fullName evidence="20">Poliovirus receptor-related protein 3</fullName>
    </alternativeName>
</protein>
<dbReference type="Pfam" id="PF07686">
    <property type="entry name" value="V-set"/>
    <property type="match status" value="1"/>
</dbReference>
<feature type="transmembrane region" description="Helical" evidence="22">
    <location>
        <begin position="378"/>
        <end position="402"/>
    </location>
</feature>
<dbReference type="PANTHER" id="PTHR23277:SF12">
    <property type="entry name" value="NECTIN-3"/>
    <property type="match status" value="1"/>
</dbReference>
<reference evidence="26" key="1">
    <citation type="submission" date="2025-08" db="UniProtKB">
        <authorList>
            <consortium name="RefSeq"/>
        </authorList>
    </citation>
    <scope>IDENTIFICATION</scope>
    <source>
        <tissue evidence="26">Brain</tissue>
    </source>
</reference>
<dbReference type="GO" id="GO:0005912">
    <property type="term" value="C:adherens junction"/>
    <property type="evidence" value="ECO:0007669"/>
    <property type="project" value="UniProtKB-SubCell"/>
</dbReference>
<evidence type="ECO:0000256" key="3">
    <source>
        <dbReference type="ARBA" id="ARBA00022475"/>
    </source>
</evidence>
<keyword evidence="9 22" id="KW-1133">Transmembrane helix</keyword>
<dbReference type="SUPFAM" id="SSF48726">
    <property type="entry name" value="Immunoglobulin"/>
    <property type="match status" value="3"/>
</dbReference>
<evidence type="ECO:0000256" key="14">
    <source>
        <dbReference type="ARBA" id="ARBA00023257"/>
    </source>
</evidence>
<feature type="region of interest" description="Disordered" evidence="21">
    <location>
        <begin position="493"/>
        <end position="516"/>
    </location>
</feature>
<keyword evidence="15" id="KW-0393">Immunoglobulin domain</keyword>
<comment type="subcellular location">
    <subcellularLocation>
        <location evidence="1">Cell junction</location>
        <location evidence="1">Adherens junction</location>
    </subcellularLocation>
    <subcellularLocation>
        <location evidence="16">Postsynaptic cell membrane</location>
        <topology evidence="16">Single-pass type I membrane protein</topology>
    </subcellularLocation>
</comment>
<proteinExistence type="inferred from homology"/>
<keyword evidence="5 23" id="KW-0732">Signal</keyword>
<evidence type="ECO:0000256" key="12">
    <source>
        <dbReference type="ARBA" id="ARBA00023157"/>
    </source>
</evidence>
<dbReference type="CDD" id="cd05887">
    <property type="entry name" value="IgV_1_Nectin-3_like"/>
    <property type="match status" value="1"/>
</dbReference>
<dbReference type="GO" id="GO:0007157">
    <property type="term" value="P:heterophilic cell-cell adhesion via plasma membrane cell adhesion molecules"/>
    <property type="evidence" value="ECO:0007669"/>
    <property type="project" value="TreeGrafter"/>
</dbReference>
<dbReference type="GO" id="GO:0050839">
    <property type="term" value="F:cell adhesion molecule binding"/>
    <property type="evidence" value="ECO:0007669"/>
    <property type="project" value="UniProtKB-ARBA"/>
</dbReference>
<dbReference type="FunFam" id="2.60.40.10:FF:000298">
    <property type="entry name" value="Nectin cell adhesion molecule 3"/>
    <property type="match status" value="1"/>
</dbReference>
<comment type="similarity">
    <text evidence="2">Belongs to the nectin family.</text>
</comment>
<evidence type="ECO:0000256" key="2">
    <source>
        <dbReference type="ARBA" id="ARBA00007810"/>
    </source>
</evidence>
<dbReference type="InterPro" id="IPR051427">
    <property type="entry name" value="Nectin/Nectin-like"/>
</dbReference>
<evidence type="ECO:0000256" key="10">
    <source>
        <dbReference type="ARBA" id="ARBA00023018"/>
    </source>
</evidence>
<evidence type="ECO:0000256" key="21">
    <source>
        <dbReference type="SAM" id="MobiDB-lite"/>
    </source>
</evidence>
<dbReference type="Pfam" id="PF08205">
    <property type="entry name" value="C2-set_2"/>
    <property type="match status" value="1"/>
</dbReference>
<keyword evidence="11 22" id="KW-0472">Membrane</keyword>
<evidence type="ECO:0000256" key="18">
    <source>
        <dbReference type="ARBA" id="ARBA00069651"/>
    </source>
</evidence>
<evidence type="ECO:0000256" key="22">
    <source>
        <dbReference type="SAM" id="Phobius"/>
    </source>
</evidence>
<dbReference type="AlphaFoldDB" id="A0A8U0NX59"/>
<dbReference type="FunFam" id="2.60.40.10:FF:000378">
    <property type="entry name" value="Nectin cell adhesion molecule 3"/>
    <property type="match status" value="1"/>
</dbReference>
<dbReference type="GO" id="GO:0046718">
    <property type="term" value="P:symbiont entry into host cell"/>
    <property type="evidence" value="ECO:0007669"/>
    <property type="project" value="InterPro"/>
</dbReference>
<keyword evidence="14" id="KW-0628">Postsynaptic cell membrane</keyword>
<evidence type="ECO:0000256" key="7">
    <source>
        <dbReference type="ARBA" id="ARBA00022889"/>
    </source>
</evidence>
<keyword evidence="8" id="KW-0965">Cell junction</keyword>
<evidence type="ECO:0000256" key="16">
    <source>
        <dbReference type="ARBA" id="ARBA00035006"/>
    </source>
</evidence>
<evidence type="ECO:0000256" key="4">
    <source>
        <dbReference type="ARBA" id="ARBA00022692"/>
    </source>
</evidence>
<dbReference type="GO" id="GO:0042802">
    <property type="term" value="F:identical protein binding"/>
    <property type="evidence" value="ECO:0007669"/>
    <property type="project" value="UniProtKB-ARBA"/>
</dbReference>
<dbReference type="GO" id="GO:0043296">
    <property type="term" value="C:apical junction complex"/>
    <property type="evidence" value="ECO:0007669"/>
    <property type="project" value="TreeGrafter"/>
</dbReference>
<dbReference type="InterPro" id="IPR007110">
    <property type="entry name" value="Ig-like_dom"/>
</dbReference>
<dbReference type="Proteomes" id="UP000000715">
    <property type="component" value="Unplaced"/>
</dbReference>
<feature type="domain" description="Ig-like" evidence="24">
    <location>
        <begin position="53"/>
        <end position="177"/>
    </location>
</feature>
<sequence length="557" mass="62344">MHLLSLFVSEIHAWLSWVLCLSLSQHCSQRCQGWDLIWRLNWGMISFQAYSRPNVVLFPLRHILTGALAGPIIVEPHVTAVWGKNVSLKCLIEVNETITQISWEKIHGKSSQTVAVHHPQYGFSVQGEYQGRVLFKNYSLNDATITLHNIGFSDSGKYICKAVTFPLGNAQSSTTVTVLVEPTVSLIKGPDSLIDGGNETVAAICIAATGKPVAHIDWEGDLGEMESTTTSFPNETATIVSQYKLFPTRFARGRRITCVVKHPALEKDIRYSFILDIQYAPEVSVTGYDGNWFVGRKGVNLKCNADANPPPFKSVWSRLDGQWPDGLLASDNTLHFVHPLTFNYSGVYVCKVTNSLGQRSDQKVIYISDVPFKQTSSIAVAGAVIGAVLALFIIAVFVTVLLTPRKKRPSYLDKVIDLPPTHKPPPMYEERSPPLPQKDLLYQRRATTGLFKDARAPLVNAFHAEVGQEMFSGCAYQTEHLPLQTQFKEREVGGLQHSNGLNRRRLDYEDESPVGEDGIQQMYPLYSQICYQDRSPGKHRQSNEPERAYINPREHYV</sequence>
<gene>
    <name evidence="26" type="primary">NECTIN3</name>
</gene>
<dbReference type="OrthoDB" id="9442762at2759"/>
<feature type="domain" description="Ig-like" evidence="24">
    <location>
        <begin position="281"/>
        <end position="366"/>
    </location>
</feature>
<feature type="compositionally biased region" description="Basic and acidic residues" evidence="21">
    <location>
        <begin position="541"/>
        <end position="557"/>
    </location>
</feature>
<dbReference type="InterPro" id="IPR033320">
    <property type="entry name" value="IgC1_2_Nectin-3-4-like"/>
</dbReference>
<evidence type="ECO:0000256" key="13">
    <source>
        <dbReference type="ARBA" id="ARBA00023180"/>
    </source>
</evidence>
<feature type="region of interest" description="Disordered" evidence="21">
    <location>
        <begin position="533"/>
        <end position="557"/>
    </location>
</feature>
<keyword evidence="12" id="KW-1015">Disulfide bond</keyword>
<keyword evidence="3" id="KW-1003">Cell membrane</keyword>
<keyword evidence="4 22" id="KW-0812">Transmembrane</keyword>
<evidence type="ECO:0000256" key="20">
    <source>
        <dbReference type="ARBA" id="ARBA00083946"/>
    </source>
</evidence>
<dbReference type="InterPro" id="IPR033319">
    <property type="entry name" value="Nectin-3_IgV_dom"/>
</dbReference>
<dbReference type="SMART" id="SM00409">
    <property type="entry name" value="IG"/>
    <property type="match status" value="1"/>
</dbReference>
<keyword evidence="7" id="KW-0130">Cell adhesion</keyword>
<dbReference type="InterPro" id="IPR003599">
    <property type="entry name" value="Ig_sub"/>
</dbReference>
<dbReference type="InterPro" id="IPR013106">
    <property type="entry name" value="Ig_V-set"/>
</dbReference>
<evidence type="ECO:0000256" key="15">
    <source>
        <dbReference type="ARBA" id="ARBA00023319"/>
    </source>
</evidence>
<evidence type="ECO:0000256" key="6">
    <source>
        <dbReference type="ARBA" id="ARBA00022737"/>
    </source>
</evidence>
<feature type="chain" id="PRO_5035914549" description="Nectin-3" evidence="23">
    <location>
        <begin position="34"/>
        <end position="557"/>
    </location>
</feature>
<dbReference type="InterPro" id="IPR036179">
    <property type="entry name" value="Ig-like_dom_sf"/>
</dbReference>
<dbReference type="InterPro" id="IPR013783">
    <property type="entry name" value="Ig-like_fold"/>
</dbReference>
<evidence type="ECO:0000256" key="19">
    <source>
        <dbReference type="ARBA" id="ARBA00082570"/>
    </source>
</evidence>
<evidence type="ECO:0000259" key="24">
    <source>
        <dbReference type="PROSITE" id="PS50835"/>
    </source>
</evidence>
<evidence type="ECO:0000313" key="25">
    <source>
        <dbReference type="Proteomes" id="UP000000715"/>
    </source>
</evidence>
<keyword evidence="25" id="KW-1185">Reference proteome</keyword>